<proteinExistence type="predicted"/>
<comment type="caution">
    <text evidence="1">The sequence shown here is derived from an EMBL/GenBank/DDBJ whole genome shotgun (WGS) entry which is preliminary data.</text>
</comment>
<reference evidence="1" key="1">
    <citation type="submission" date="2020-01" db="EMBL/GenBank/DDBJ databases">
        <title>Insect and environment-associated Actinomycetes.</title>
        <authorList>
            <person name="Currrie C."/>
            <person name="Chevrette M."/>
            <person name="Carlson C."/>
            <person name="Stubbendieck R."/>
            <person name="Wendt-Pienkowski E."/>
        </authorList>
    </citation>
    <scope>NUCLEOTIDE SEQUENCE</scope>
    <source>
        <strain evidence="1">SID7499</strain>
    </source>
</reference>
<dbReference type="AlphaFoldDB" id="A0A6G3XPM2"/>
<evidence type="ECO:0000313" key="1">
    <source>
        <dbReference type="EMBL" id="NEE19736.1"/>
    </source>
</evidence>
<accession>A0A6G3XPM2</accession>
<organism evidence="1">
    <name type="scientific">Streptomyces sp. SID7499</name>
    <dbReference type="NCBI Taxonomy" id="2706086"/>
    <lineage>
        <taxon>Bacteria</taxon>
        <taxon>Bacillati</taxon>
        <taxon>Actinomycetota</taxon>
        <taxon>Actinomycetes</taxon>
        <taxon>Kitasatosporales</taxon>
        <taxon>Streptomycetaceae</taxon>
        <taxon>Streptomyces</taxon>
    </lineage>
</organism>
<dbReference type="InterPro" id="IPR014845">
    <property type="entry name" value="GYD/TTHA1554"/>
</dbReference>
<sequence length="106" mass="11091">MPKFLIQASYTPDGTKGLLSEGAHGRRAAVEQVISGLGGRVEAMYFAFGADDLIVIVELPDSVSMAAASLTVKASGALQTRATPLLTLDEIDDAARRQISFRAPGA</sequence>
<protein>
    <submittedName>
        <fullName evidence="1">GYD domain-containing protein</fullName>
    </submittedName>
</protein>
<gene>
    <name evidence="1" type="ORF">G3M58_76380</name>
</gene>
<name>A0A6G3XPM2_9ACTN</name>
<dbReference type="EMBL" id="JAAGMN010008163">
    <property type="protein sequence ID" value="NEE19736.1"/>
    <property type="molecule type" value="Genomic_DNA"/>
</dbReference>
<dbReference type="Pfam" id="PF08734">
    <property type="entry name" value="GYD"/>
    <property type="match status" value="1"/>
</dbReference>